<dbReference type="Pfam" id="PF07275">
    <property type="entry name" value="ArdA"/>
    <property type="match status" value="1"/>
</dbReference>
<dbReference type="EMBL" id="AODF01000007">
    <property type="protein sequence ID" value="EUJ33126.1"/>
    <property type="molecule type" value="Genomic_DNA"/>
</dbReference>
<comment type="caution">
    <text evidence="1">The sequence shown here is derived from an EMBL/GenBank/DDBJ whole genome shotgun (WGS) entry which is preliminary data.</text>
</comment>
<accession>A0ABN0RGS4</accession>
<proteinExistence type="predicted"/>
<evidence type="ECO:0000313" key="1">
    <source>
        <dbReference type="EMBL" id="EUJ33126.1"/>
    </source>
</evidence>
<reference evidence="1 2" key="1">
    <citation type="journal article" date="2014" name="Int. J. Syst. Evol. Microbiol.">
        <title>Listeria floridensis sp. nov., Listeria aquatica sp. nov., Listeria cornellensis sp. nov., Listeria riparia sp. nov. and Listeria grandensis sp. nov., from agricultural and natural environments.</title>
        <authorList>
            <person name="den Bakker H.C."/>
            <person name="Warchocki S."/>
            <person name="Wright E.M."/>
            <person name="Allred A.F."/>
            <person name="Ahlstrom C."/>
            <person name="Manuel C.S."/>
            <person name="Stasiewicz M.J."/>
            <person name="Burrell A."/>
            <person name="Roof S."/>
            <person name="Strawn L."/>
            <person name="Fortes E.D."/>
            <person name="Nightingale K.K."/>
            <person name="Kephart D."/>
            <person name="Wiedmann M."/>
        </authorList>
    </citation>
    <scope>NUCLEOTIDE SEQUENCE [LARGE SCALE GENOMIC DNA]</scope>
    <source>
        <strain evidence="1 2">FSL S10-1187</strain>
    </source>
</reference>
<keyword evidence="2" id="KW-1185">Reference proteome</keyword>
<protein>
    <submittedName>
        <fullName evidence="1">Antirestriction protein</fullName>
    </submittedName>
</protein>
<dbReference type="InterPro" id="IPR041893">
    <property type="entry name" value="ArdA_dom3"/>
</dbReference>
<dbReference type="RefSeq" id="WP_036096506.1">
    <property type="nucleotide sequence ID" value="NZ_AODF01000007.1"/>
</dbReference>
<organism evidence="1 2">
    <name type="scientific">Listeria floridensis FSL S10-1187</name>
    <dbReference type="NCBI Taxonomy" id="1265817"/>
    <lineage>
        <taxon>Bacteria</taxon>
        <taxon>Bacillati</taxon>
        <taxon>Bacillota</taxon>
        <taxon>Bacilli</taxon>
        <taxon>Bacillales</taxon>
        <taxon>Listeriaceae</taxon>
        <taxon>Listeria</taxon>
    </lineage>
</organism>
<gene>
    <name evidence="1" type="ORF">MFLO_04265</name>
</gene>
<dbReference type="Gene3D" id="1.10.10.1190">
    <property type="entry name" value="Antirestriction protein ArdA, domain 3"/>
    <property type="match status" value="1"/>
</dbReference>
<evidence type="ECO:0000313" key="2">
    <source>
        <dbReference type="Proteomes" id="UP000019249"/>
    </source>
</evidence>
<dbReference type="InterPro" id="IPR009899">
    <property type="entry name" value="ArdA"/>
</dbReference>
<name>A0ABN0RGS4_9LIST</name>
<sequence>MSKEFRLLIRNSKSGKSGWFDVPINYNKLASALALNDEYEHVIDEDNYLIEDYESPLRMDRLYSIEEFDQIATYYEEYSHFPCIDELDKLVLDGYYGSLIEAFENIENIEYIEPMTRSDLARYLVEELDLLSGVPEAVVSYFDYSAYGRDLELSGDYSQLDSGAWVAIR</sequence>
<dbReference type="Proteomes" id="UP000019249">
    <property type="component" value="Unassembled WGS sequence"/>
</dbReference>